<name>A0A1F6CGB2_9BACT</name>
<dbReference type="STRING" id="1798481.A2678_01440"/>
<evidence type="ECO:0000313" key="3">
    <source>
        <dbReference type="Proteomes" id="UP000178815"/>
    </source>
</evidence>
<evidence type="ECO:0000256" key="1">
    <source>
        <dbReference type="SAM" id="MobiDB-lite"/>
    </source>
</evidence>
<reference evidence="2 3" key="1">
    <citation type="journal article" date="2016" name="Nat. Commun.">
        <title>Thousands of microbial genomes shed light on interconnected biogeochemical processes in an aquifer system.</title>
        <authorList>
            <person name="Anantharaman K."/>
            <person name="Brown C.T."/>
            <person name="Hug L.A."/>
            <person name="Sharon I."/>
            <person name="Castelle C.J."/>
            <person name="Probst A.J."/>
            <person name="Thomas B.C."/>
            <person name="Singh A."/>
            <person name="Wilkins M.J."/>
            <person name="Karaoz U."/>
            <person name="Brodie E.L."/>
            <person name="Williams K.H."/>
            <person name="Hubbard S.S."/>
            <person name="Banfield J.F."/>
        </authorList>
    </citation>
    <scope>NUCLEOTIDE SEQUENCE [LARGE SCALE GENOMIC DNA]</scope>
</reference>
<sequence>MLLRKKNKITNEIKKSYPHIIFFRRAKSFLRAIITPVRSTYQPSFLIRKNTMAKKRKAAKKTAKKATKRKATKRKAGKKRR</sequence>
<accession>A0A1F6CGB2</accession>
<dbReference type="EMBL" id="MFKU01000016">
    <property type="protein sequence ID" value="OGG48229.1"/>
    <property type="molecule type" value="Genomic_DNA"/>
</dbReference>
<feature type="region of interest" description="Disordered" evidence="1">
    <location>
        <begin position="52"/>
        <end position="81"/>
    </location>
</feature>
<evidence type="ECO:0000313" key="2">
    <source>
        <dbReference type="EMBL" id="OGG48229.1"/>
    </source>
</evidence>
<dbReference type="Proteomes" id="UP000178815">
    <property type="component" value="Unassembled WGS sequence"/>
</dbReference>
<gene>
    <name evidence="2" type="ORF">A2678_01440</name>
</gene>
<dbReference type="AlphaFoldDB" id="A0A1F6CGB2"/>
<proteinExistence type="predicted"/>
<protein>
    <submittedName>
        <fullName evidence="2">Uncharacterized protein</fullName>
    </submittedName>
</protein>
<organism evidence="2 3">
    <name type="scientific">Candidatus Kaiserbacteria bacterium RIFCSPHIGHO2_01_FULL_53_31</name>
    <dbReference type="NCBI Taxonomy" id="1798481"/>
    <lineage>
        <taxon>Bacteria</taxon>
        <taxon>Candidatus Kaiseribacteriota</taxon>
    </lineage>
</organism>
<comment type="caution">
    <text evidence="2">The sequence shown here is derived from an EMBL/GenBank/DDBJ whole genome shotgun (WGS) entry which is preliminary data.</text>
</comment>